<dbReference type="RefSeq" id="WP_118149956.1">
    <property type="nucleotide sequence ID" value="NZ_QWEY01000001.1"/>
</dbReference>
<evidence type="ECO:0000313" key="2">
    <source>
        <dbReference type="EMBL" id="RGP39239.1"/>
    </source>
</evidence>
<reference evidence="2 3" key="1">
    <citation type="submission" date="2018-08" db="EMBL/GenBank/DDBJ databases">
        <title>Flavobacterium tibetense sp. nov., isolated from a wetland YonghuCo on Tibetan Plateau.</title>
        <authorList>
            <person name="Phurbu D."/>
            <person name="Lu H."/>
            <person name="Xing P."/>
        </authorList>
    </citation>
    <scope>NUCLEOTIDE SEQUENCE [LARGE SCALE GENOMIC DNA]</scope>
    <source>
        <strain evidence="2 3">DJC</strain>
    </source>
</reference>
<dbReference type="GO" id="GO:0003676">
    <property type="term" value="F:nucleic acid binding"/>
    <property type="evidence" value="ECO:0007669"/>
    <property type="project" value="InterPro"/>
</dbReference>
<protein>
    <recommendedName>
        <fullName evidence="1">HNH domain-containing protein</fullName>
    </recommendedName>
</protein>
<dbReference type="AlphaFoldDB" id="A0A411Z842"/>
<dbReference type="InterPro" id="IPR003615">
    <property type="entry name" value="HNH_nuc"/>
</dbReference>
<comment type="caution">
    <text evidence="2">The sequence shown here is derived from an EMBL/GenBank/DDBJ whole genome shotgun (WGS) entry which is preliminary data.</text>
</comment>
<evidence type="ECO:0000313" key="3">
    <source>
        <dbReference type="Proteomes" id="UP000284547"/>
    </source>
</evidence>
<dbReference type="EMBL" id="QWEY01000001">
    <property type="protein sequence ID" value="RGP39239.1"/>
    <property type="molecule type" value="Genomic_DNA"/>
</dbReference>
<dbReference type="CDD" id="cd00085">
    <property type="entry name" value="HNHc"/>
    <property type="match status" value="1"/>
</dbReference>
<keyword evidence="3" id="KW-1185">Reference proteome</keyword>
<dbReference type="InterPro" id="IPR002711">
    <property type="entry name" value="HNH"/>
</dbReference>
<accession>A0A411Z842</accession>
<proteinExistence type="predicted"/>
<evidence type="ECO:0000259" key="1">
    <source>
        <dbReference type="Pfam" id="PF01844"/>
    </source>
</evidence>
<name>A0A411Z842_9RHOB</name>
<dbReference type="Proteomes" id="UP000284547">
    <property type="component" value="Unassembled WGS sequence"/>
</dbReference>
<organism evidence="2 3">
    <name type="scientific">Pseudotabrizicola alkalilacus</name>
    <dbReference type="NCBI Taxonomy" id="2305252"/>
    <lineage>
        <taxon>Bacteria</taxon>
        <taxon>Pseudomonadati</taxon>
        <taxon>Pseudomonadota</taxon>
        <taxon>Alphaproteobacteria</taxon>
        <taxon>Rhodobacterales</taxon>
        <taxon>Paracoccaceae</taxon>
        <taxon>Pseudotabrizicola</taxon>
    </lineage>
</organism>
<dbReference type="GO" id="GO:0004519">
    <property type="term" value="F:endonuclease activity"/>
    <property type="evidence" value="ECO:0007669"/>
    <property type="project" value="InterPro"/>
</dbReference>
<sequence>MRTDPRPINSPQWRAIRPFIAHRASFRCETCFEFLGLTGQCDHIIPRSEIDMLGIGVFDPTNLQYLCISCHSAKSNRERAAGREKKPPKSHTRTTVPGRDAFLAATGILTVAPKRNEKC</sequence>
<dbReference type="Pfam" id="PF01844">
    <property type="entry name" value="HNH"/>
    <property type="match status" value="1"/>
</dbReference>
<dbReference type="GO" id="GO:0008270">
    <property type="term" value="F:zinc ion binding"/>
    <property type="evidence" value="ECO:0007669"/>
    <property type="project" value="InterPro"/>
</dbReference>
<feature type="domain" description="HNH" evidence="1">
    <location>
        <begin position="28"/>
        <end position="77"/>
    </location>
</feature>
<dbReference type="Gene3D" id="1.10.30.50">
    <property type="match status" value="1"/>
</dbReference>
<dbReference type="OrthoDB" id="5292295at2"/>
<gene>
    <name evidence="2" type="ORF">D1012_03810</name>
</gene>